<feature type="non-terminal residue" evidence="1">
    <location>
        <position position="255"/>
    </location>
</feature>
<gene>
    <name evidence="1" type="ORF">NCTC10124_00357</name>
</gene>
<evidence type="ECO:0000313" key="1">
    <source>
        <dbReference type="EMBL" id="SYV92632.1"/>
    </source>
</evidence>
<accession>A0A3B0P6P4</accession>
<evidence type="ECO:0000313" key="2">
    <source>
        <dbReference type="Proteomes" id="UP000259328"/>
    </source>
</evidence>
<reference evidence="2" key="1">
    <citation type="submission" date="2018-06" db="EMBL/GenBank/DDBJ databases">
        <authorList>
            <consortium name="Pathogen Informatics"/>
        </authorList>
    </citation>
    <scope>NUCLEOTIDE SEQUENCE [LARGE SCALE GENOMIC DNA]</scope>
    <source>
        <strain evidence="2">NCTC10124</strain>
    </source>
</reference>
<dbReference type="Proteomes" id="UP000259328">
    <property type="component" value="Chromosome"/>
</dbReference>
<dbReference type="AlphaFoldDB" id="A0A3B0P6P4"/>
<name>A0A3B0P6P4_MYCSY</name>
<proteinExistence type="predicted"/>
<organism evidence="1 2">
    <name type="scientific">Mycoplasmopsis synoviae</name>
    <name type="common">Mycoplasma synoviae</name>
    <dbReference type="NCBI Taxonomy" id="2109"/>
    <lineage>
        <taxon>Bacteria</taxon>
        <taxon>Bacillati</taxon>
        <taxon>Mycoplasmatota</taxon>
        <taxon>Mycoplasmoidales</taxon>
        <taxon>Metamycoplasmataceae</taxon>
        <taxon>Mycoplasmopsis</taxon>
    </lineage>
</organism>
<dbReference type="EMBL" id="LS991953">
    <property type="protein sequence ID" value="SYV92632.1"/>
    <property type="molecule type" value="Genomic_DNA"/>
</dbReference>
<sequence length="255" mass="29862">MYKTEFEIVNEFTNKLELKNKTDGTLFIYKKPNKNHSMSLKPDGYYYLDGVTFILDAKAEGKEFEGQLEDYMKLEKNPNFIGFKYNGKNFECYVQGKLVKEETKIKTAKEYISKYFPNARITLPEKINTFAKKLANDFRNARVSRQNNVPFIGAVMLCLKYCKNFEEEISSNNSKDILLNIKNAINKYIEDTPKNKKLKKEQIKIILSEQSLNEIDYNHLISLISDISSIYNFINVEDQIGHDTMNGFLKVFRKW</sequence>
<protein>
    <submittedName>
        <fullName evidence="1">Uncharacterized protein</fullName>
    </submittedName>
</protein>